<protein>
    <submittedName>
        <fullName evidence="1">Uncharacterized protein</fullName>
    </submittedName>
</protein>
<gene>
    <name evidence="1" type="ORF">L3Q82_010829</name>
</gene>
<name>A0ACB8W9W2_9TELE</name>
<proteinExistence type="predicted"/>
<dbReference type="EMBL" id="CM041543">
    <property type="protein sequence ID" value="KAI3364404.1"/>
    <property type="molecule type" value="Genomic_DNA"/>
</dbReference>
<evidence type="ECO:0000313" key="1">
    <source>
        <dbReference type="EMBL" id="KAI3364404.1"/>
    </source>
</evidence>
<reference evidence="1" key="1">
    <citation type="submission" date="2022-04" db="EMBL/GenBank/DDBJ databases">
        <title>Jade perch genome.</title>
        <authorList>
            <person name="Chao B."/>
        </authorList>
    </citation>
    <scope>NUCLEOTIDE SEQUENCE</scope>
    <source>
        <strain evidence="1">CB-2022</strain>
    </source>
</reference>
<evidence type="ECO:0000313" key="2">
    <source>
        <dbReference type="Proteomes" id="UP000831701"/>
    </source>
</evidence>
<accession>A0ACB8W9W2</accession>
<keyword evidence="2" id="KW-1185">Reference proteome</keyword>
<organism evidence="1 2">
    <name type="scientific">Scortum barcoo</name>
    <name type="common">barcoo grunter</name>
    <dbReference type="NCBI Taxonomy" id="214431"/>
    <lineage>
        <taxon>Eukaryota</taxon>
        <taxon>Metazoa</taxon>
        <taxon>Chordata</taxon>
        <taxon>Craniata</taxon>
        <taxon>Vertebrata</taxon>
        <taxon>Euteleostomi</taxon>
        <taxon>Actinopterygii</taxon>
        <taxon>Neopterygii</taxon>
        <taxon>Teleostei</taxon>
        <taxon>Neoteleostei</taxon>
        <taxon>Acanthomorphata</taxon>
        <taxon>Eupercaria</taxon>
        <taxon>Centrarchiformes</taxon>
        <taxon>Terapontoidei</taxon>
        <taxon>Terapontidae</taxon>
        <taxon>Scortum</taxon>
    </lineage>
</organism>
<dbReference type="Proteomes" id="UP000831701">
    <property type="component" value="Chromosome 13"/>
</dbReference>
<comment type="caution">
    <text evidence="1">The sequence shown here is derived from an EMBL/GenBank/DDBJ whole genome shotgun (WGS) entry which is preliminary data.</text>
</comment>
<sequence length="100" mass="10432">MCCSYGYVYFVSLLCRRNTATVISASAVSTAVCSVGGQPAGLQMSLLIRGSGCPQPRYAQAPPCEPAQAPCPLPSPINFERGIMGSFDRPFSPCKGAVGL</sequence>